<feature type="transmembrane region" description="Helical" evidence="10">
    <location>
        <begin position="288"/>
        <end position="307"/>
    </location>
</feature>
<protein>
    <recommendedName>
        <fullName evidence="10">Ion-translocating oxidoreductase complex subunit D</fullName>
        <ecNumber evidence="10">7.-.-.-</ecNumber>
    </recommendedName>
    <alternativeName>
        <fullName evidence="10">Rnf electron transport complex subunit D</fullName>
    </alternativeName>
</protein>
<keyword evidence="9 10" id="KW-0472">Membrane</keyword>
<name>A0A6I6D6B9_9GAMM</name>
<evidence type="ECO:0000313" key="12">
    <source>
        <dbReference type="Proteomes" id="UP000427716"/>
    </source>
</evidence>
<evidence type="ECO:0000256" key="6">
    <source>
        <dbReference type="ARBA" id="ARBA00022967"/>
    </source>
</evidence>
<keyword evidence="8 10" id="KW-1133">Transmembrane helix</keyword>
<evidence type="ECO:0000256" key="7">
    <source>
        <dbReference type="ARBA" id="ARBA00022982"/>
    </source>
</evidence>
<dbReference type="PANTHER" id="PTHR30578:SF0">
    <property type="entry name" value="ION-TRANSLOCATING OXIDOREDUCTASE COMPLEX SUBUNIT D"/>
    <property type="match status" value="1"/>
</dbReference>
<keyword evidence="1 10" id="KW-0813">Transport</keyword>
<feature type="transmembrane region" description="Helical" evidence="10">
    <location>
        <begin position="313"/>
        <end position="331"/>
    </location>
</feature>
<evidence type="ECO:0000256" key="1">
    <source>
        <dbReference type="ARBA" id="ARBA00022448"/>
    </source>
</evidence>
<feature type="transmembrane region" description="Helical" evidence="10">
    <location>
        <begin position="208"/>
        <end position="225"/>
    </location>
</feature>
<keyword evidence="10" id="KW-1003">Cell membrane</keyword>
<dbReference type="RefSeq" id="WP_156574666.1">
    <property type="nucleotide sequence ID" value="NZ_CP046415.1"/>
</dbReference>
<keyword evidence="4 10" id="KW-0288">FMN</keyword>
<dbReference type="AlphaFoldDB" id="A0A6I6D6B9"/>
<evidence type="ECO:0000256" key="5">
    <source>
        <dbReference type="ARBA" id="ARBA00022692"/>
    </source>
</evidence>
<feature type="modified residue" description="FMN phosphoryl threonine" evidence="10">
    <location>
        <position position="180"/>
    </location>
</feature>
<dbReference type="InterPro" id="IPR004338">
    <property type="entry name" value="NqrB/RnfD"/>
</dbReference>
<dbReference type="EMBL" id="CP046415">
    <property type="protein sequence ID" value="QGT79001.1"/>
    <property type="molecule type" value="Genomic_DNA"/>
</dbReference>
<feature type="transmembrane region" description="Helical" evidence="10">
    <location>
        <begin position="84"/>
        <end position="109"/>
    </location>
</feature>
<dbReference type="Proteomes" id="UP000427716">
    <property type="component" value="Chromosome"/>
</dbReference>
<keyword evidence="10" id="KW-0997">Cell inner membrane</keyword>
<comment type="subunit">
    <text evidence="10">The complex is composed of six subunits: RnfA, RnfB, RnfC, RnfD, RnfE and RnfG.</text>
</comment>
<sequence>MKFPVQTSPHVEARSNVADMMTVVLWALVPGTVVAIWLLGWGVLFNVALAVGAAWLTEALMLWLRARPFQPALSDRSVLITGWILALCLPNLAPWWLPVVGAIFAVVVAKQLYGGVGYNLFNPAMVGYVVLLVSFPEAMTRWGAPIEGGAASLTLAEAAQWTFLGALPGTTGFDALSQATPLDQWRMVATQGGEVSGAGLSIWQGGGWSIWLNLAFLAGGAWMFYRGAIRWHIPVAMVAGVLLTSALLWGIDPARFADPLFHLVTGGVIFGALFVATDPVTASTTPRGRLVFGFGIGVLAVLIRSFGNYPDGVAFAILLMNLAVPLIDYYTQPPVFGRKDRVAADAEGR</sequence>
<evidence type="ECO:0000256" key="4">
    <source>
        <dbReference type="ARBA" id="ARBA00022643"/>
    </source>
</evidence>
<feature type="transmembrane region" description="Helical" evidence="10">
    <location>
        <begin position="116"/>
        <end position="135"/>
    </location>
</feature>
<dbReference type="GO" id="GO:0005886">
    <property type="term" value="C:plasma membrane"/>
    <property type="evidence" value="ECO:0007669"/>
    <property type="project" value="UniProtKB-SubCell"/>
</dbReference>
<feature type="transmembrane region" description="Helical" evidence="10">
    <location>
        <begin position="20"/>
        <end position="39"/>
    </location>
</feature>
<reference evidence="11 12" key="1">
    <citation type="submission" date="2019-11" db="EMBL/GenBank/DDBJ databases">
        <authorList>
            <person name="Zhang J."/>
            <person name="Sun C."/>
        </authorList>
    </citation>
    <scope>NUCLEOTIDE SEQUENCE [LARGE SCALE GENOMIC DNA]</scope>
    <source>
        <strain evidence="12">sp2</strain>
    </source>
</reference>
<evidence type="ECO:0000256" key="3">
    <source>
        <dbReference type="ARBA" id="ARBA00022630"/>
    </source>
</evidence>
<feature type="transmembrane region" description="Helical" evidence="10">
    <location>
        <begin position="257"/>
        <end position="276"/>
    </location>
</feature>
<feature type="transmembrane region" description="Helical" evidence="10">
    <location>
        <begin position="44"/>
        <end position="64"/>
    </location>
</feature>
<keyword evidence="6 10" id="KW-1278">Translocase</keyword>
<keyword evidence="2 10" id="KW-0597">Phosphoprotein</keyword>
<comment type="subcellular location">
    <subcellularLocation>
        <location evidence="10">Cell inner membrane</location>
        <topology evidence="10">Multi-pass membrane protein</topology>
    </subcellularLocation>
</comment>
<keyword evidence="12" id="KW-1185">Reference proteome</keyword>
<organism evidence="11 12">
    <name type="scientific">Guyparkeria halophila</name>
    <dbReference type="NCBI Taxonomy" id="47960"/>
    <lineage>
        <taxon>Bacteria</taxon>
        <taxon>Pseudomonadati</taxon>
        <taxon>Pseudomonadota</taxon>
        <taxon>Gammaproteobacteria</taxon>
        <taxon>Chromatiales</taxon>
        <taxon>Thioalkalibacteraceae</taxon>
        <taxon>Guyparkeria</taxon>
    </lineage>
</organism>
<dbReference type="EC" id="7.-.-.-" evidence="10"/>
<evidence type="ECO:0000313" key="11">
    <source>
        <dbReference type="EMBL" id="QGT79001.1"/>
    </source>
</evidence>
<dbReference type="KEGG" id="ghl:GM160_08920"/>
<evidence type="ECO:0000256" key="8">
    <source>
        <dbReference type="ARBA" id="ARBA00022989"/>
    </source>
</evidence>
<comment type="similarity">
    <text evidence="10">Belongs to the NqrB/RnfD family.</text>
</comment>
<dbReference type="GO" id="GO:0055085">
    <property type="term" value="P:transmembrane transport"/>
    <property type="evidence" value="ECO:0007669"/>
    <property type="project" value="InterPro"/>
</dbReference>
<dbReference type="PANTHER" id="PTHR30578">
    <property type="entry name" value="ELECTRON TRANSPORT COMPLEX PROTEIN RNFD"/>
    <property type="match status" value="1"/>
</dbReference>
<keyword evidence="5 10" id="KW-0812">Transmembrane</keyword>
<keyword evidence="3 10" id="KW-0285">Flavoprotein</keyword>
<comment type="cofactor">
    <cofactor evidence="10">
        <name>FMN</name>
        <dbReference type="ChEBI" id="CHEBI:58210"/>
    </cofactor>
</comment>
<dbReference type="HAMAP" id="MF_00462">
    <property type="entry name" value="RsxD_RnfD"/>
    <property type="match status" value="1"/>
</dbReference>
<feature type="transmembrane region" description="Helical" evidence="10">
    <location>
        <begin position="232"/>
        <end position="251"/>
    </location>
</feature>
<dbReference type="InterPro" id="IPR011303">
    <property type="entry name" value="RnfD_bac"/>
</dbReference>
<dbReference type="Pfam" id="PF03116">
    <property type="entry name" value="NQR2_RnfD_RnfE"/>
    <property type="match status" value="1"/>
</dbReference>
<dbReference type="NCBIfam" id="TIGR01946">
    <property type="entry name" value="rnfD"/>
    <property type="match status" value="1"/>
</dbReference>
<evidence type="ECO:0000256" key="2">
    <source>
        <dbReference type="ARBA" id="ARBA00022553"/>
    </source>
</evidence>
<accession>A0A6I6D6B9</accession>
<gene>
    <name evidence="10" type="primary">rnfD</name>
    <name evidence="11" type="ORF">GM160_08920</name>
</gene>
<dbReference type="GO" id="GO:0022900">
    <property type="term" value="P:electron transport chain"/>
    <property type="evidence" value="ECO:0007669"/>
    <property type="project" value="UniProtKB-UniRule"/>
</dbReference>
<evidence type="ECO:0000256" key="9">
    <source>
        <dbReference type="ARBA" id="ARBA00023136"/>
    </source>
</evidence>
<comment type="function">
    <text evidence="10">Part of a membrane-bound complex that couples electron transfer with translocation of ions across the membrane.</text>
</comment>
<proteinExistence type="inferred from homology"/>
<keyword evidence="7 10" id="KW-0249">Electron transport</keyword>
<evidence type="ECO:0000256" key="10">
    <source>
        <dbReference type="HAMAP-Rule" id="MF_00462"/>
    </source>
</evidence>